<feature type="chain" id="PRO_5047506012" evidence="1">
    <location>
        <begin position="22"/>
        <end position="136"/>
    </location>
</feature>
<dbReference type="EMBL" id="QGHD01000032">
    <property type="protein sequence ID" value="PWK93103.1"/>
    <property type="molecule type" value="Genomic_DNA"/>
</dbReference>
<name>A0ABX5LI26_9BACT</name>
<keyword evidence="3" id="KW-1185">Reference proteome</keyword>
<feature type="signal peptide" evidence="1">
    <location>
        <begin position="1"/>
        <end position="21"/>
    </location>
</feature>
<reference evidence="2 3" key="1">
    <citation type="submission" date="2018-05" db="EMBL/GenBank/DDBJ databases">
        <title>Animal gut microbial communities from fecal samples from Wisconsin, USA.</title>
        <authorList>
            <person name="Neumann A."/>
        </authorList>
    </citation>
    <scope>NUCLEOTIDE SEQUENCE [LARGE SCALE GENOMIC DNA]</scope>
    <source>
        <strain evidence="2 3">UWS4</strain>
    </source>
</reference>
<accession>A0ABX5LI26</accession>
<proteinExistence type="predicted"/>
<comment type="caution">
    <text evidence="2">The sequence shown here is derived from an EMBL/GenBank/DDBJ whole genome shotgun (WGS) entry which is preliminary data.</text>
</comment>
<dbReference type="Proteomes" id="UP000245523">
    <property type="component" value="Unassembled WGS sequence"/>
</dbReference>
<organism evidence="2 3">
    <name type="scientific">Hallerella porci</name>
    <dbReference type="NCBI Taxonomy" id="1945871"/>
    <lineage>
        <taxon>Bacteria</taxon>
        <taxon>Pseudomonadati</taxon>
        <taxon>Fibrobacterota</taxon>
        <taxon>Fibrobacteria</taxon>
        <taxon>Fibrobacterales</taxon>
        <taxon>Fibrobacteraceae</taxon>
        <taxon>Hallerella</taxon>
    </lineage>
</organism>
<protein>
    <submittedName>
        <fullName evidence="2">Uncharacterized protein</fullName>
    </submittedName>
</protein>
<keyword evidence="1" id="KW-0732">Signal</keyword>
<evidence type="ECO:0000256" key="1">
    <source>
        <dbReference type="SAM" id="SignalP"/>
    </source>
</evidence>
<evidence type="ECO:0000313" key="2">
    <source>
        <dbReference type="EMBL" id="PWK93103.1"/>
    </source>
</evidence>
<evidence type="ECO:0000313" key="3">
    <source>
        <dbReference type="Proteomes" id="UP000245523"/>
    </source>
</evidence>
<gene>
    <name evidence="2" type="ORF">B0H50_1322</name>
</gene>
<dbReference type="RefSeq" id="WP_158256460.1">
    <property type="nucleotide sequence ID" value="NZ_JAXEIU010000039.1"/>
</dbReference>
<sequence>MKTQKQNIWMLCVGAMFLLLAAMLPHSAISSAPWEISAENSSVEIDDSADKNASPNYFAENKSAENFCFSRRNFSPNLGRQDAGNSPDFCGRFVKAFKSNVPLFSENFSSYVREKSSHYYQNSKDYFVYQLKRLRC</sequence>